<dbReference type="CDD" id="cd03784">
    <property type="entry name" value="GT1_Gtf-like"/>
    <property type="match status" value="1"/>
</dbReference>
<gene>
    <name evidence="3" type="ORF">TIFTF001_011329</name>
</gene>
<dbReference type="Pfam" id="PF00201">
    <property type="entry name" value="UDPGT"/>
    <property type="match status" value="1"/>
</dbReference>
<proteinExistence type="inferred from homology"/>
<dbReference type="FunFam" id="3.40.50.2000:FF:000056">
    <property type="entry name" value="Glycosyltransferase"/>
    <property type="match status" value="1"/>
</dbReference>
<dbReference type="GO" id="GO:0080044">
    <property type="term" value="F:quercetin 7-O-glucosyltransferase activity"/>
    <property type="evidence" value="ECO:0007669"/>
    <property type="project" value="TreeGrafter"/>
</dbReference>
<dbReference type="InterPro" id="IPR002213">
    <property type="entry name" value="UDP_glucos_trans"/>
</dbReference>
<dbReference type="Proteomes" id="UP001187192">
    <property type="component" value="Unassembled WGS sequence"/>
</dbReference>
<evidence type="ECO:0000313" key="3">
    <source>
        <dbReference type="EMBL" id="GMN42117.1"/>
    </source>
</evidence>
<evidence type="ECO:0000313" key="4">
    <source>
        <dbReference type="Proteomes" id="UP001187192"/>
    </source>
</evidence>
<comment type="similarity">
    <text evidence="1">Belongs to the UDP-glycosyltransferase family.</text>
</comment>
<reference evidence="3" key="1">
    <citation type="submission" date="2023-07" db="EMBL/GenBank/DDBJ databases">
        <title>draft genome sequence of fig (Ficus carica).</title>
        <authorList>
            <person name="Takahashi T."/>
            <person name="Nishimura K."/>
        </authorList>
    </citation>
    <scope>NUCLEOTIDE SEQUENCE</scope>
</reference>
<dbReference type="PANTHER" id="PTHR11926:SF1555">
    <property type="entry name" value="UDP-GLYCOSYLTRANSFERASE 83A1-LIKE"/>
    <property type="match status" value="1"/>
</dbReference>
<evidence type="ECO:0008006" key="5">
    <source>
        <dbReference type="Google" id="ProtNLM"/>
    </source>
</evidence>
<dbReference type="PANTHER" id="PTHR11926">
    <property type="entry name" value="GLUCOSYL/GLUCURONOSYL TRANSFERASES"/>
    <property type="match status" value="1"/>
</dbReference>
<accession>A0AA88D5A3</accession>
<evidence type="ECO:0000256" key="1">
    <source>
        <dbReference type="ARBA" id="ARBA00009995"/>
    </source>
</evidence>
<protein>
    <recommendedName>
        <fullName evidence="5">Glycosyltransferase</fullName>
    </recommendedName>
</protein>
<organism evidence="3 4">
    <name type="scientific">Ficus carica</name>
    <name type="common">Common fig</name>
    <dbReference type="NCBI Taxonomy" id="3494"/>
    <lineage>
        <taxon>Eukaryota</taxon>
        <taxon>Viridiplantae</taxon>
        <taxon>Streptophyta</taxon>
        <taxon>Embryophyta</taxon>
        <taxon>Tracheophyta</taxon>
        <taxon>Spermatophyta</taxon>
        <taxon>Magnoliopsida</taxon>
        <taxon>eudicotyledons</taxon>
        <taxon>Gunneridae</taxon>
        <taxon>Pentapetalae</taxon>
        <taxon>rosids</taxon>
        <taxon>fabids</taxon>
        <taxon>Rosales</taxon>
        <taxon>Moraceae</taxon>
        <taxon>Ficeae</taxon>
        <taxon>Ficus</taxon>
    </lineage>
</organism>
<comment type="caution">
    <text evidence="3">The sequence shown here is derived from an EMBL/GenBank/DDBJ whole genome shotgun (WGS) entry which is preliminary data.</text>
</comment>
<dbReference type="EMBL" id="BTGU01000014">
    <property type="protein sequence ID" value="GMN42117.1"/>
    <property type="molecule type" value="Genomic_DNA"/>
</dbReference>
<dbReference type="Gene3D" id="3.40.50.2000">
    <property type="entry name" value="Glycogen Phosphorylase B"/>
    <property type="match status" value="2"/>
</dbReference>
<keyword evidence="4" id="KW-1185">Reference proteome</keyword>
<dbReference type="AlphaFoldDB" id="A0AA88D5A3"/>
<name>A0AA88D5A3_FICCA</name>
<sequence>MGNPHVLVVPYPAEGHIIPLLELSKRLVKQGFSVTFVSTEHVHQKVKDLITKSTNDNDSESEVHVAVVEDGLSFEDRKRPGKLSESVLRVMPGKVDELVDHINGDNQTVVISCLVADQSLGWALDMAERRGIKRAAFCPAAAAMLAQAFSIPKLIDEGIINKDGTLTKKQMMIKLSPEMPGMNTSNLVWASLGNADMQRNVFQLMLKNYTSVKKTDWLLCNSTYDLEPAAFNLLAPQALPIGPLLSTNSSTTATTKNCLKWLDQFPPKSVIYIAFGSSTALDPTQFMELASGLELSNRPFLWVVRRTHNMYSENFPEGYIDGFLDRVLASNYKGIVVEWAPQQEVLRHPSVGCFVSHCGWNSTVEGVSSGVPFLCWPNCFADQFVNQSYVCEVWGVGLGLERDENGVVSREEIRRKVERVMGDEEMIGKALELKEMAHHCVKEGGTSANNFKAFVGWIKS</sequence>
<dbReference type="GO" id="GO:0080043">
    <property type="term" value="F:quercetin 3-O-glucosyltransferase activity"/>
    <property type="evidence" value="ECO:0007669"/>
    <property type="project" value="TreeGrafter"/>
</dbReference>
<dbReference type="SUPFAM" id="SSF53756">
    <property type="entry name" value="UDP-Glycosyltransferase/glycogen phosphorylase"/>
    <property type="match status" value="1"/>
</dbReference>
<keyword evidence="2" id="KW-0808">Transferase</keyword>
<evidence type="ECO:0000256" key="2">
    <source>
        <dbReference type="ARBA" id="ARBA00022679"/>
    </source>
</evidence>
<dbReference type="FunFam" id="3.40.50.2000:FF:000108">
    <property type="entry name" value="UDP-glycosyltransferase 83A1"/>
    <property type="match status" value="1"/>
</dbReference>